<dbReference type="InterPro" id="IPR029058">
    <property type="entry name" value="AB_hydrolase_fold"/>
</dbReference>
<dbReference type="Proteomes" id="UP000066487">
    <property type="component" value="Chromosome"/>
</dbReference>
<reference evidence="2 3" key="2">
    <citation type="journal article" date="2018" name="Nature">
        <title>Mutant phenotypes for thousands of bacterial genes of unknown function.</title>
        <authorList>
            <person name="Price M.N."/>
            <person name="Wetmore K.M."/>
            <person name="Waters R.J."/>
            <person name="Callaghan M."/>
            <person name="Ray J."/>
            <person name="Liu H."/>
            <person name="Kuehl J.V."/>
            <person name="Melnyk R.A."/>
            <person name="Lamson J.S."/>
            <person name="Suh Y."/>
            <person name="Carlson H.K."/>
            <person name="Esquivel Z."/>
            <person name="Sadeeshkumar H."/>
            <person name="Chakraborty R."/>
            <person name="Zane G.M."/>
            <person name="Rubin B.E."/>
            <person name="Wall J.D."/>
            <person name="Visel A."/>
            <person name="Bristow J."/>
            <person name="Blow M.J."/>
            <person name="Arkin A.P."/>
            <person name="Deutschbauer A.M."/>
        </authorList>
    </citation>
    <scope>NUCLEOTIDE SEQUENCE [LARGE SCALE GENOMIC DNA]</scope>
    <source>
        <strain evidence="2 3">FW300-N2E3</strain>
    </source>
</reference>
<proteinExistence type="predicted"/>
<dbReference type="EMBL" id="CP012830">
    <property type="protein sequence ID" value="ALI03386.1"/>
    <property type="molecule type" value="Genomic_DNA"/>
</dbReference>
<dbReference type="Pfam" id="PF12697">
    <property type="entry name" value="Abhydrolase_6"/>
    <property type="match status" value="1"/>
</dbReference>
<evidence type="ECO:0000313" key="2">
    <source>
        <dbReference type="EMBL" id="ALI03386.1"/>
    </source>
</evidence>
<evidence type="ECO:0000259" key="1">
    <source>
        <dbReference type="Pfam" id="PF12697"/>
    </source>
</evidence>
<reference evidence="3" key="1">
    <citation type="submission" date="2015-09" db="EMBL/GenBank/DDBJ databases">
        <title>Whole genome sequence of Pseudomonas fluorescens FW300-N2E3.</title>
        <authorList>
            <person name="Ray J."/>
            <person name="Melnyk R."/>
            <person name="Deutschbauer A."/>
        </authorList>
    </citation>
    <scope>NUCLEOTIDE SEQUENCE [LARGE SCALE GENOMIC DNA]</scope>
    <source>
        <strain evidence="3">FW300-N2E3</strain>
    </source>
</reference>
<dbReference type="SUPFAM" id="SSF53474">
    <property type="entry name" value="alpha/beta-Hydrolases"/>
    <property type="match status" value="1"/>
</dbReference>
<sequence length="233" mass="24953">MNSSGTITLVLLPGMDGTGELFEPLLSALEGQFNTLVVSYPNDRSLSYAELQSIVLKALPTDSPFVLLGESFSGPIAISLAALQPSQLKGLVLCSTFVRNPRPRLRGLSFLLNILPLHPVPIGLISTLLLGHFSTPALRRSLHRAISLVTPSVMRARLRAVLTVDVAKELACVSVPTLYLRATHDRLVLATASALISQLKPDIRITNLVAPHCALQAAPHNATKSIKAFVSSL</sequence>
<keyword evidence="2" id="KW-0378">Hydrolase</keyword>
<accession>A0A0N9WYU7</accession>
<feature type="domain" description="AB hydrolase-1" evidence="1">
    <location>
        <begin position="9"/>
        <end position="196"/>
    </location>
</feature>
<evidence type="ECO:0000313" key="3">
    <source>
        <dbReference type="Proteomes" id="UP000066487"/>
    </source>
</evidence>
<name>A0A0N9WYU7_PSEFL</name>
<gene>
    <name evidence="2" type="ORF">AO353_20775</name>
</gene>
<dbReference type="InterPro" id="IPR000073">
    <property type="entry name" value="AB_hydrolase_1"/>
</dbReference>
<protein>
    <submittedName>
        <fullName evidence="2">Alpha/beta hydrolase</fullName>
    </submittedName>
</protein>
<dbReference type="GO" id="GO:0016787">
    <property type="term" value="F:hydrolase activity"/>
    <property type="evidence" value="ECO:0007669"/>
    <property type="project" value="UniProtKB-KW"/>
</dbReference>
<dbReference type="Gene3D" id="3.40.50.1820">
    <property type="entry name" value="alpha/beta hydrolase"/>
    <property type="match status" value="1"/>
</dbReference>
<dbReference type="OrthoDB" id="8561148at2"/>
<organism evidence="2 3">
    <name type="scientific">Pseudomonas fluorescens</name>
    <dbReference type="NCBI Taxonomy" id="294"/>
    <lineage>
        <taxon>Bacteria</taxon>
        <taxon>Pseudomonadati</taxon>
        <taxon>Pseudomonadota</taxon>
        <taxon>Gammaproteobacteria</taxon>
        <taxon>Pseudomonadales</taxon>
        <taxon>Pseudomonadaceae</taxon>
        <taxon>Pseudomonas</taxon>
    </lineage>
</organism>
<dbReference type="AlphaFoldDB" id="A0A0N9WYU7"/>